<dbReference type="Proteomes" id="UP000320735">
    <property type="component" value="Unassembled WGS sequence"/>
</dbReference>
<keyword evidence="1 3" id="KW-0145">Chemotaxis</keyword>
<dbReference type="InterPro" id="IPR011324">
    <property type="entry name" value="Cytotoxic_necrot_fac-like_cat"/>
</dbReference>
<dbReference type="SUPFAM" id="SSF64438">
    <property type="entry name" value="CNF1/YfiH-like putative cysteine hydrolases"/>
    <property type="match status" value="1"/>
</dbReference>
<dbReference type="PANTHER" id="PTHR35147">
    <property type="entry name" value="CHEMORECEPTOR GLUTAMINE DEAMIDASE CHED-RELATED"/>
    <property type="match status" value="1"/>
</dbReference>
<dbReference type="EMBL" id="SJPP01000005">
    <property type="protein sequence ID" value="TWU04143.1"/>
    <property type="molecule type" value="Genomic_DNA"/>
</dbReference>
<dbReference type="PANTHER" id="PTHR35147:SF1">
    <property type="entry name" value="CHEMORECEPTOR GLUTAMINE DEAMIDASE CHED-RELATED"/>
    <property type="match status" value="1"/>
</dbReference>
<dbReference type="HAMAP" id="MF_01440">
    <property type="entry name" value="CheD"/>
    <property type="match status" value="1"/>
</dbReference>
<dbReference type="InterPro" id="IPR038592">
    <property type="entry name" value="CheD-like_sf"/>
</dbReference>
<keyword evidence="5" id="KW-0675">Receptor</keyword>
<proteinExistence type="inferred from homology"/>
<dbReference type="RefSeq" id="WP_197532935.1">
    <property type="nucleotide sequence ID" value="NZ_SJPP01000005.1"/>
</dbReference>
<feature type="region of interest" description="Disordered" evidence="4">
    <location>
        <begin position="1"/>
        <end position="23"/>
    </location>
</feature>
<feature type="compositionally biased region" description="Basic and acidic residues" evidence="4">
    <location>
        <begin position="1"/>
        <end position="10"/>
    </location>
</feature>
<dbReference type="Pfam" id="PF03975">
    <property type="entry name" value="CheD"/>
    <property type="match status" value="1"/>
</dbReference>
<keyword evidence="2 3" id="KW-0378">Hydrolase</keyword>
<comment type="catalytic activity">
    <reaction evidence="3">
        <text>L-glutaminyl-[protein] + H2O = L-glutamyl-[protein] + NH4(+)</text>
        <dbReference type="Rhea" id="RHEA:16441"/>
        <dbReference type="Rhea" id="RHEA-COMP:10207"/>
        <dbReference type="Rhea" id="RHEA-COMP:10208"/>
        <dbReference type="ChEBI" id="CHEBI:15377"/>
        <dbReference type="ChEBI" id="CHEBI:28938"/>
        <dbReference type="ChEBI" id="CHEBI:29973"/>
        <dbReference type="ChEBI" id="CHEBI:30011"/>
        <dbReference type="EC" id="3.5.1.44"/>
    </reaction>
</comment>
<comment type="caution">
    <text evidence="5">The sequence shown here is derived from an EMBL/GenBank/DDBJ whole genome shotgun (WGS) entry which is preliminary data.</text>
</comment>
<dbReference type="Gene3D" id="3.30.1330.200">
    <property type="match status" value="1"/>
</dbReference>
<sequence>MNESRIERIPQTRRRHVAGRATSGEAPEVVTVRMSEIAVVTKGETIRTLLGSCVGVALYDPHKKIGGLAHVVLPDSRGQEGLPGKFVDTAIPELIRLICLNNGRLKSLTAKLAGGARMFATSADVAIGEQNLAAIERELESRNIPILGRHCGGQQGRRMMFTPSTSRVQIEIVGCDAVEI</sequence>
<protein>
    <recommendedName>
        <fullName evidence="3">Probable chemoreceptor glutamine deamidase CheD</fullName>
        <ecNumber evidence="3">3.5.1.44</ecNumber>
    </recommendedName>
</protein>
<reference evidence="5 6" key="1">
    <citation type="submission" date="2019-02" db="EMBL/GenBank/DDBJ databases">
        <title>Deep-cultivation of Planctomycetes and their phenomic and genomic characterization uncovers novel biology.</title>
        <authorList>
            <person name="Wiegand S."/>
            <person name="Jogler M."/>
            <person name="Boedeker C."/>
            <person name="Pinto D."/>
            <person name="Vollmers J."/>
            <person name="Rivas-Marin E."/>
            <person name="Kohn T."/>
            <person name="Peeters S.H."/>
            <person name="Heuer A."/>
            <person name="Rast P."/>
            <person name="Oberbeckmann S."/>
            <person name="Bunk B."/>
            <person name="Jeske O."/>
            <person name="Meyerdierks A."/>
            <person name="Storesund J.E."/>
            <person name="Kallscheuer N."/>
            <person name="Luecker S."/>
            <person name="Lage O.M."/>
            <person name="Pohl T."/>
            <person name="Merkel B.J."/>
            <person name="Hornburger P."/>
            <person name="Mueller R.-W."/>
            <person name="Bruemmer F."/>
            <person name="Labrenz M."/>
            <person name="Spormann A.M."/>
            <person name="Op Den Camp H."/>
            <person name="Overmann J."/>
            <person name="Amann R."/>
            <person name="Jetten M.S.M."/>
            <person name="Mascher T."/>
            <person name="Medema M.H."/>
            <person name="Devos D.P."/>
            <person name="Kaster A.-K."/>
            <person name="Ovreas L."/>
            <person name="Rohde M."/>
            <person name="Galperin M.Y."/>
            <person name="Jogler C."/>
        </authorList>
    </citation>
    <scope>NUCLEOTIDE SEQUENCE [LARGE SCALE GENOMIC DNA]</scope>
    <source>
        <strain evidence="5 6">CA54</strain>
    </source>
</reference>
<dbReference type="InterPro" id="IPR005659">
    <property type="entry name" value="Chemorcpt_Glu_NH3ase_CheD"/>
</dbReference>
<organism evidence="5 6">
    <name type="scientific">Symmachiella macrocystis</name>
    <dbReference type="NCBI Taxonomy" id="2527985"/>
    <lineage>
        <taxon>Bacteria</taxon>
        <taxon>Pseudomonadati</taxon>
        <taxon>Planctomycetota</taxon>
        <taxon>Planctomycetia</taxon>
        <taxon>Planctomycetales</taxon>
        <taxon>Planctomycetaceae</taxon>
        <taxon>Symmachiella</taxon>
    </lineage>
</organism>
<dbReference type="CDD" id="cd16352">
    <property type="entry name" value="CheD"/>
    <property type="match status" value="1"/>
</dbReference>
<keyword evidence="6" id="KW-1185">Reference proteome</keyword>
<evidence type="ECO:0000313" key="6">
    <source>
        <dbReference type="Proteomes" id="UP000320735"/>
    </source>
</evidence>
<evidence type="ECO:0000256" key="2">
    <source>
        <dbReference type="ARBA" id="ARBA00022801"/>
    </source>
</evidence>
<evidence type="ECO:0000256" key="1">
    <source>
        <dbReference type="ARBA" id="ARBA00022500"/>
    </source>
</evidence>
<dbReference type="EC" id="3.5.1.44" evidence="3"/>
<evidence type="ECO:0000256" key="4">
    <source>
        <dbReference type="SAM" id="MobiDB-lite"/>
    </source>
</evidence>
<gene>
    <name evidence="3 5" type="primary">cheD</name>
    <name evidence="5" type="ORF">CA54_60250</name>
</gene>
<comment type="similarity">
    <text evidence="3">Belongs to the CheD family.</text>
</comment>
<accession>A0A5C6AW26</accession>
<dbReference type="AlphaFoldDB" id="A0A5C6AW26"/>
<comment type="function">
    <text evidence="3">Probably deamidates glutamine residues to glutamate on methyl-accepting chemotaxis receptors (MCPs), playing an important role in chemotaxis.</text>
</comment>
<evidence type="ECO:0000256" key="3">
    <source>
        <dbReference type="HAMAP-Rule" id="MF_01440"/>
    </source>
</evidence>
<name>A0A5C6AW26_9PLAN</name>
<dbReference type="GO" id="GO:0006935">
    <property type="term" value="P:chemotaxis"/>
    <property type="evidence" value="ECO:0007669"/>
    <property type="project" value="UniProtKB-UniRule"/>
</dbReference>
<dbReference type="GO" id="GO:0050568">
    <property type="term" value="F:protein-glutamine glutaminase activity"/>
    <property type="evidence" value="ECO:0007669"/>
    <property type="project" value="UniProtKB-UniRule"/>
</dbReference>
<evidence type="ECO:0000313" key="5">
    <source>
        <dbReference type="EMBL" id="TWU04143.1"/>
    </source>
</evidence>